<organism evidence="1">
    <name type="scientific">Neisseria gonorrhoeae</name>
    <dbReference type="NCBI Taxonomy" id="485"/>
    <lineage>
        <taxon>Bacteria</taxon>
        <taxon>Pseudomonadati</taxon>
        <taxon>Pseudomonadota</taxon>
        <taxon>Betaproteobacteria</taxon>
        <taxon>Neisseriales</taxon>
        <taxon>Neisseriaceae</taxon>
        <taxon>Neisseria</taxon>
    </lineage>
</organism>
<name>A0A378VYV3_NEIGO</name>
<accession>A0A378VYV3</accession>
<evidence type="ECO:0000313" key="1">
    <source>
        <dbReference type="EMBL" id="SUA21385.1"/>
    </source>
</evidence>
<sequence length="76" mass="8701">MRHLENNGYANVAGLERLLAVKTDNYKEKNLLHEIFSKSRIGDTELFAVDENLVKRLFYRFAAKSCSRKRNGGIGI</sequence>
<protein>
    <submittedName>
        <fullName evidence="1">Uncharacterized protein</fullName>
    </submittedName>
</protein>
<dbReference type="EMBL" id="UGRI01000001">
    <property type="protein sequence ID" value="SUA21385.1"/>
    <property type="molecule type" value="Genomic_DNA"/>
</dbReference>
<dbReference type="AlphaFoldDB" id="A0A378VYV3"/>
<proteinExistence type="predicted"/>
<gene>
    <name evidence="1" type="ORF">NCTC11421_01410</name>
</gene>
<reference evidence="1" key="1">
    <citation type="submission" date="2018-06" db="EMBL/GenBank/DDBJ databases">
        <authorList>
            <consortium name="Pathogen Informatics"/>
            <person name="Doyle S."/>
        </authorList>
    </citation>
    <scope>NUCLEOTIDE SEQUENCE [LARGE SCALE GENOMIC DNA]</scope>
    <source>
        <strain evidence="1">NCTC11421</strain>
    </source>
</reference>